<dbReference type="eggNOG" id="COG0119">
    <property type="taxonomic scope" value="Bacteria"/>
</dbReference>
<dbReference type="NCBIfam" id="NF004283">
    <property type="entry name" value="PRK05692.1"/>
    <property type="match status" value="1"/>
</dbReference>
<dbReference type="PANTHER" id="PTHR42738:SF7">
    <property type="entry name" value="HYDROXYMETHYLGLUTARYL-COA LYASE"/>
    <property type="match status" value="1"/>
</dbReference>
<dbReference type="InterPro" id="IPR000891">
    <property type="entry name" value="PYR_CT"/>
</dbReference>
<comment type="caution">
    <text evidence="5">The sequence shown here is derived from an EMBL/GenBank/DDBJ whole genome shotgun (WGS) entry which is preliminary data.</text>
</comment>
<dbReference type="Pfam" id="PF00682">
    <property type="entry name" value="HMGL-like"/>
    <property type="match status" value="1"/>
</dbReference>
<dbReference type="SUPFAM" id="SSF51569">
    <property type="entry name" value="Aldolase"/>
    <property type="match status" value="1"/>
</dbReference>
<dbReference type="EMBL" id="CBDS010000071">
    <property type="protein sequence ID" value="CDB46047.1"/>
    <property type="molecule type" value="Genomic_DNA"/>
</dbReference>
<reference evidence="5" key="1">
    <citation type="submission" date="2012-11" db="EMBL/GenBank/DDBJ databases">
        <title>Dependencies among metagenomic species, viruses, plasmids and units of genetic variation.</title>
        <authorList>
            <person name="Nielsen H.B."/>
            <person name="Almeida M."/>
            <person name="Juncker A.S."/>
            <person name="Rasmussen S."/>
            <person name="Li J."/>
            <person name="Sunagawa S."/>
            <person name="Plichta D."/>
            <person name="Gautier L."/>
            <person name="Le Chatelier E."/>
            <person name="Peletier E."/>
            <person name="Bonde I."/>
            <person name="Nielsen T."/>
            <person name="Manichanh C."/>
            <person name="Arumugam M."/>
            <person name="Batto J."/>
            <person name="Santos M.B.Q.D."/>
            <person name="Blom N."/>
            <person name="Borruel N."/>
            <person name="Burgdorf K.S."/>
            <person name="Boumezbeur F."/>
            <person name="Casellas F."/>
            <person name="Dore J."/>
            <person name="Guarner F."/>
            <person name="Hansen T."/>
            <person name="Hildebrand F."/>
            <person name="Kaas R.S."/>
            <person name="Kennedy S."/>
            <person name="Kristiansen K."/>
            <person name="Kultima J.R."/>
            <person name="Leonard P."/>
            <person name="Levenez F."/>
            <person name="Lund O."/>
            <person name="Moumen B."/>
            <person name="Le Paslier D."/>
            <person name="Pons N."/>
            <person name="Pedersen O."/>
            <person name="Prifti E."/>
            <person name="Qin J."/>
            <person name="Raes J."/>
            <person name="Tap J."/>
            <person name="Tims S."/>
            <person name="Ussery D.W."/>
            <person name="Yamada T."/>
            <person name="MetaHit consortium"/>
            <person name="Renault P."/>
            <person name="Sicheritz-Ponten T."/>
            <person name="Bork P."/>
            <person name="Wang J."/>
            <person name="Brunak S."/>
            <person name="Ehrlich S.D."/>
        </authorList>
    </citation>
    <scope>NUCLEOTIDE SEQUENCE [LARGE SCALE GENOMIC DNA]</scope>
</reference>
<keyword evidence="5" id="KW-0808">Transferase</keyword>
<evidence type="ECO:0000259" key="4">
    <source>
        <dbReference type="PROSITE" id="PS50991"/>
    </source>
</evidence>
<evidence type="ECO:0000256" key="3">
    <source>
        <dbReference type="ARBA" id="ARBA00023239"/>
    </source>
</evidence>
<sequence>MKSLPDFIKICEVGPRDGLQNEKVFLTIEQKLELIETAAEAGIKVIEIGSFVNPKAVPQMADTDQIAARLHRKAGVEYRGLIFNMQGLKRAEAAGLSKAKITVSASRSHCLRNMNKTPEEAVKSFAELAEYAEQKKIVLSGAISTSFGCSIDGIVPLEQVVNIIFQLRKLGIQEISLSDTTGMANPLQVYEYGVHIKKLFPDIEWVLHFHNTRGMGLANVLAGLMAGITNYDACFAGLGGCPFAPGASGNIATEDLINMCEEMGIMTGTDLAKYLELGYRVERYTGGSRSSALLRAGRNCDIKSK</sequence>
<dbReference type="HOGENOM" id="CLU_022138_3_2_9"/>
<keyword evidence="2" id="KW-0479">Metal-binding</keyword>
<dbReference type="PROSITE" id="PS50991">
    <property type="entry name" value="PYR_CT"/>
    <property type="match status" value="1"/>
</dbReference>
<proteinExistence type="inferred from homology"/>
<dbReference type="InterPro" id="IPR013785">
    <property type="entry name" value="Aldolase_TIM"/>
</dbReference>
<feature type="domain" description="Pyruvate carboxyltransferase" evidence="4">
    <location>
        <begin position="8"/>
        <end position="275"/>
    </location>
</feature>
<evidence type="ECO:0000313" key="5">
    <source>
        <dbReference type="EMBL" id="CDB46047.1"/>
    </source>
</evidence>
<organism evidence="5">
    <name type="scientific">Phascolarctobacterium faecium</name>
    <dbReference type="NCBI Taxonomy" id="33025"/>
    <lineage>
        <taxon>Bacteria</taxon>
        <taxon>Bacillati</taxon>
        <taxon>Bacillota</taxon>
        <taxon>Negativicutes</taxon>
        <taxon>Acidaminococcales</taxon>
        <taxon>Acidaminococcaceae</taxon>
        <taxon>Phascolarctobacterium</taxon>
    </lineage>
</organism>
<evidence type="ECO:0000256" key="1">
    <source>
        <dbReference type="ARBA" id="ARBA00009405"/>
    </source>
</evidence>
<keyword evidence="5" id="KW-0670">Pyruvate</keyword>
<dbReference type="GO" id="GO:0004419">
    <property type="term" value="F:hydroxymethylglutaryl-CoA lyase activity"/>
    <property type="evidence" value="ECO:0007669"/>
    <property type="project" value="TreeGrafter"/>
</dbReference>
<dbReference type="GO" id="GO:0006552">
    <property type="term" value="P:L-leucine catabolic process"/>
    <property type="evidence" value="ECO:0007669"/>
    <property type="project" value="TreeGrafter"/>
</dbReference>
<evidence type="ECO:0000256" key="2">
    <source>
        <dbReference type="ARBA" id="ARBA00022723"/>
    </source>
</evidence>
<dbReference type="AlphaFoldDB" id="R6J6W7"/>
<dbReference type="RefSeq" id="WP_021716980.1">
    <property type="nucleotide sequence ID" value="NZ_DAJPFI010000001.1"/>
</dbReference>
<dbReference type="GO" id="GO:0016740">
    <property type="term" value="F:transferase activity"/>
    <property type="evidence" value="ECO:0007669"/>
    <property type="project" value="UniProtKB-KW"/>
</dbReference>
<dbReference type="STRING" id="1262914.BN533_00076"/>
<dbReference type="CDD" id="cd07938">
    <property type="entry name" value="DRE_TIM_HMGL"/>
    <property type="match status" value="1"/>
</dbReference>
<dbReference type="InterPro" id="IPR043594">
    <property type="entry name" value="HMGL"/>
</dbReference>
<keyword evidence="3" id="KW-0456">Lyase</keyword>
<dbReference type="GO" id="GO:0046872">
    <property type="term" value="F:metal ion binding"/>
    <property type="evidence" value="ECO:0007669"/>
    <property type="project" value="UniProtKB-KW"/>
</dbReference>
<gene>
    <name evidence="5" type="ORF">BN533_00076</name>
</gene>
<protein>
    <submittedName>
        <fullName evidence="5">Pyruvate carboxyltransferase</fullName>
    </submittedName>
</protein>
<dbReference type="Gene3D" id="3.20.20.70">
    <property type="entry name" value="Aldolase class I"/>
    <property type="match status" value="1"/>
</dbReference>
<dbReference type="PANTHER" id="PTHR42738">
    <property type="entry name" value="HYDROXYMETHYLGLUTARYL-COA LYASE"/>
    <property type="match status" value="1"/>
</dbReference>
<name>R6J6W7_9FIRM</name>
<accession>R6J6W7</accession>
<dbReference type="GO" id="GO:0046951">
    <property type="term" value="P:ketone body biosynthetic process"/>
    <property type="evidence" value="ECO:0007669"/>
    <property type="project" value="TreeGrafter"/>
</dbReference>
<comment type="similarity">
    <text evidence="1">Belongs to the HMG-CoA lyase family.</text>
</comment>